<dbReference type="RefSeq" id="WP_215433632.1">
    <property type="nucleotide sequence ID" value="NZ_AP025943.1"/>
</dbReference>
<proteinExistence type="inferred from homology"/>
<protein>
    <submittedName>
        <fullName evidence="4">RNA pyrophosphohydrolase</fullName>
    </submittedName>
</protein>
<dbReference type="InterPro" id="IPR020476">
    <property type="entry name" value="Nudix_hydrolase"/>
</dbReference>
<dbReference type="PANTHER" id="PTHR43736">
    <property type="entry name" value="ADP-RIBOSE PYROPHOSPHATASE"/>
    <property type="match status" value="1"/>
</dbReference>
<dbReference type="Gene3D" id="3.90.79.10">
    <property type="entry name" value="Nucleoside Triphosphate Pyrophosphohydrolase"/>
    <property type="match status" value="1"/>
</dbReference>
<gene>
    <name evidence="4" type="primary">ialA</name>
    <name evidence="4" type="ORF">Abiwalacus_23340</name>
</gene>
<dbReference type="InterPro" id="IPR000086">
    <property type="entry name" value="NUDIX_hydrolase_dom"/>
</dbReference>
<comment type="similarity">
    <text evidence="2">Belongs to the Nudix hydrolase family.</text>
</comment>
<feature type="domain" description="Nudix hydrolase" evidence="3">
    <location>
        <begin position="4"/>
        <end position="148"/>
    </location>
</feature>
<evidence type="ECO:0000256" key="1">
    <source>
        <dbReference type="ARBA" id="ARBA00022801"/>
    </source>
</evidence>
<dbReference type="SUPFAM" id="SSF55811">
    <property type="entry name" value="Nudix"/>
    <property type="match status" value="1"/>
</dbReference>
<dbReference type="PROSITE" id="PS00893">
    <property type="entry name" value="NUDIX_BOX"/>
    <property type="match status" value="1"/>
</dbReference>
<evidence type="ECO:0000313" key="5">
    <source>
        <dbReference type="Proteomes" id="UP001062263"/>
    </source>
</evidence>
<evidence type="ECO:0000259" key="3">
    <source>
        <dbReference type="PROSITE" id="PS51462"/>
    </source>
</evidence>
<dbReference type="PRINTS" id="PR00502">
    <property type="entry name" value="NUDIXFAMILY"/>
</dbReference>
<name>A0ABN6QN11_9BACT</name>
<organism evidence="4 5">
    <name type="scientific">Akkermansia biwaensis</name>
    <dbReference type="NCBI Taxonomy" id="2946555"/>
    <lineage>
        <taxon>Bacteria</taxon>
        <taxon>Pseudomonadati</taxon>
        <taxon>Verrucomicrobiota</taxon>
        <taxon>Verrucomicrobiia</taxon>
        <taxon>Verrucomicrobiales</taxon>
        <taxon>Akkermansiaceae</taxon>
        <taxon>Akkermansia</taxon>
    </lineage>
</organism>
<dbReference type="PANTHER" id="PTHR43736:SF1">
    <property type="entry name" value="DIHYDRONEOPTERIN TRIPHOSPHATE DIPHOSPHATASE"/>
    <property type="match status" value="1"/>
</dbReference>
<keyword evidence="5" id="KW-1185">Reference proteome</keyword>
<dbReference type="InterPro" id="IPR015797">
    <property type="entry name" value="NUDIX_hydrolase-like_dom_sf"/>
</dbReference>
<sequence length="158" mass="18703">MERLYRPNVAGLMIREDGKLLICERSREPGAWQFPQGGIDPGETALEAVHREVCEEVGFLPSQYSIEESRGGYRYDYPPEVLDYVRKKRDQPFVGQEQEYFLCRLHADAPEPTLDYREFCAFRWIDPQEFRLEWLPDFKKEVYARVLADFFNVRAEGR</sequence>
<reference evidence="4" key="1">
    <citation type="submission" date="2022-06" db="EMBL/GenBank/DDBJ databases">
        <title>Akkermansia biwalacus sp. nov., an anaerobic mucin-degrading bacterium isolated from human intestine.</title>
        <authorList>
            <person name="Kobayashi Y."/>
            <person name="Inoue S."/>
            <person name="Kawahara T."/>
            <person name="Kohda N."/>
        </authorList>
    </citation>
    <scope>NUCLEOTIDE SEQUENCE</scope>
    <source>
        <strain evidence="4">WON2089</strain>
    </source>
</reference>
<dbReference type="EMBL" id="AP025943">
    <property type="protein sequence ID" value="BDL44760.1"/>
    <property type="molecule type" value="Genomic_DNA"/>
</dbReference>
<evidence type="ECO:0000313" key="4">
    <source>
        <dbReference type="EMBL" id="BDL44760.1"/>
    </source>
</evidence>
<accession>A0ABN6QN11</accession>
<dbReference type="PROSITE" id="PS51462">
    <property type="entry name" value="NUDIX"/>
    <property type="match status" value="1"/>
</dbReference>
<dbReference type="InterPro" id="IPR020084">
    <property type="entry name" value="NUDIX_hydrolase_CS"/>
</dbReference>
<dbReference type="Proteomes" id="UP001062263">
    <property type="component" value="Chromosome"/>
</dbReference>
<dbReference type="Pfam" id="PF00293">
    <property type="entry name" value="NUDIX"/>
    <property type="match status" value="1"/>
</dbReference>
<evidence type="ECO:0000256" key="2">
    <source>
        <dbReference type="RuleBase" id="RU003476"/>
    </source>
</evidence>
<keyword evidence="1 2" id="KW-0378">Hydrolase</keyword>